<reference evidence="2 3" key="1">
    <citation type="submission" date="2023-11" db="EMBL/GenBank/DDBJ databases">
        <title>Description of Streptococcus dentalis sp. nov., Streptococcus gingivalis sp. nov., Streptococcus lingualis sp. nov. isolated from human oral cavity.</title>
        <authorList>
            <person name="Choi Y.S."/>
            <person name="Goo B.J."/>
            <person name="Bae J.W."/>
        </authorList>
    </citation>
    <scope>NUCLEOTIDE SEQUENCE [LARGE SCALE GENOMIC DNA]</scope>
    <source>
        <strain evidence="2 3">S5</strain>
    </source>
</reference>
<accession>A0ABZ0SVH9</accession>
<organism evidence="2 3">
    <name type="scientific">Streptococcus lingualis</name>
    <dbReference type="NCBI Taxonomy" id="3098076"/>
    <lineage>
        <taxon>Bacteria</taxon>
        <taxon>Bacillati</taxon>
        <taxon>Bacillota</taxon>
        <taxon>Bacilli</taxon>
        <taxon>Lactobacillales</taxon>
        <taxon>Streptococcaceae</taxon>
        <taxon>Streptococcus</taxon>
    </lineage>
</organism>
<evidence type="ECO:0008006" key="4">
    <source>
        <dbReference type="Google" id="ProtNLM"/>
    </source>
</evidence>
<name>A0ABZ0SVH9_9STRE</name>
<keyword evidence="3" id="KW-1185">Reference proteome</keyword>
<dbReference type="RefSeq" id="WP_201088052.1">
    <property type="nucleotide sequence ID" value="NZ_CP139419.1"/>
</dbReference>
<evidence type="ECO:0000313" key="3">
    <source>
        <dbReference type="Proteomes" id="UP001327056"/>
    </source>
</evidence>
<dbReference type="PROSITE" id="PS51257">
    <property type="entry name" value="PROKAR_LIPOPROTEIN"/>
    <property type="match status" value="1"/>
</dbReference>
<sequence length="270" mass="30659">MLNMRKPILSLVGLLAVASLIGCQEASRKKEDSKELSQEQIIDKGLEAFEHLKNGKIHMEDEVVKVVNEPEEGEEKNATVKTSFDGSFELRPDYVRGIYTSAEGTQEIYWQSSVPFYKKAGDSIWRTGYSIREYDAGIGIFQDAIRYYQKNKKKMTVTEKKDAYVLYYQTDDVKNMISISRPIFLGGTTAFYGFADTKVKGYFKVALSVSKDSFKPLSITYTSHGETAKKTMDLTSKITYSNQNTGVRVEEPEDFEQNTEHFDLNNEKGS</sequence>
<gene>
    <name evidence="2" type="ORF">SM123_04170</name>
</gene>
<protein>
    <recommendedName>
        <fullName evidence="4">Lipoprotein</fullName>
    </recommendedName>
</protein>
<evidence type="ECO:0000256" key="1">
    <source>
        <dbReference type="SAM" id="MobiDB-lite"/>
    </source>
</evidence>
<evidence type="ECO:0000313" key="2">
    <source>
        <dbReference type="EMBL" id="WPS47687.1"/>
    </source>
</evidence>
<proteinExistence type="predicted"/>
<feature type="region of interest" description="Disordered" evidence="1">
    <location>
        <begin position="250"/>
        <end position="270"/>
    </location>
</feature>
<feature type="compositionally biased region" description="Basic and acidic residues" evidence="1">
    <location>
        <begin position="258"/>
        <end position="270"/>
    </location>
</feature>
<dbReference type="Proteomes" id="UP001327056">
    <property type="component" value="Chromosome"/>
</dbReference>
<dbReference type="EMBL" id="CP139419">
    <property type="protein sequence ID" value="WPS47687.1"/>
    <property type="molecule type" value="Genomic_DNA"/>
</dbReference>